<evidence type="ECO:0000313" key="3">
    <source>
        <dbReference type="Proteomes" id="UP000031030"/>
    </source>
</evidence>
<feature type="domain" description="DUF7882" evidence="1">
    <location>
        <begin position="1"/>
        <end position="96"/>
    </location>
</feature>
<dbReference type="EMBL" id="JTDK01000006">
    <property type="protein sequence ID" value="KHK98746.1"/>
    <property type="molecule type" value="Genomic_DNA"/>
</dbReference>
<dbReference type="RefSeq" id="WP_039397565.1">
    <property type="nucleotide sequence ID" value="NZ_JTDK01000006.1"/>
</dbReference>
<accession>A0A0B2AAX6</accession>
<dbReference type="Pfam" id="PF25355">
    <property type="entry name" value="DUF7882"/>
    <property type="match status" value="1"/>
</dbReference>
<evidence type="ECO:0000313" key="2">
    <source>
        <dbReference type="EMBL" id="KHK98746.1"/>
    </source>
</evidence>
<dbReference type="GO" id="GO:0016874">
    <property type="term" value="F:ligase activity"/>
    <property type="evidence" value="ECO:0007669"/>
    <property type="project" value="UniProtKB-KW"/>
</dbReference>
<protein>
    <submittedName>
        <fullName evidence="2">ATP-dependent DNA ligase</fullName>
    </submittedName>
</protein>
<gene>
    <name evidence="2" type="ORF">LK09_07475</name>
</gene>
<keyword evidence="2" id="KW-0436">Ligase</keyword>
<dbReference type="Proteomes" id="UP000031030">
    <property type="component" value="Unassembled WGS sequence"/>
</dbReference>
<evidence type="ECO:0000259" key="1">
    <source>
        <dbReference type="Pfam" id="PF25355"/>
    </source>
</evidence>
<dbReference type="InterPro" id="IPR057204">
    <property type="entry name" value="DUF7882"/>
</dbReference>
<keyword evidence="3" id="KW-1185">Reference proteome</keyword>
<reference evidence="2 3" key="1">
    <citation type="submission" date="2014-11" db="EMBL/GenBank/DDBJ databases">
        <title>Genome sequence of Microbacterium mangrovi MUSC 115(T).</title>
        <authorList>
            <person name="Lee L.-H."/>
        </authorList>
    </citation>
    <scope>NUCLEOTIDE SEQUENCE [LARGE SCALE GENOMIC DNA]</scope>
    <source>
        <strain evidence="2 3">MUSC 115</strain>
    </source>
</reference>
<dbReference type="AlphaFoldDB" id="A0A0B2AAX6"/>
<sequence>MGKLTYDKTVKADFEDRALTHLQIVMVNKLRRGEPFMFSWKDDASLGNGRTTIWVHPSVSLVFKFYGSRRPDVNPAWIEALAQTANAQFGLYLVPEPSGPAASRSDEHDMLAVGA</sequence>
<organism evidence="2 3">
    <name type="scientific">Microbacterium mangrovi</name>
    <dbReference type="NCBI Taxonomy" id="1348253"/>
    <lineage>
        <taxon>Bacteria</taxon>
        <taxon>Bacillati</taxon>
        <taxon>Actinomycetota</taxon>
        <taxon>Actinomycetes</taxon>
        <taxon>Micrococcales</taxon>
        <taxon>Microbacteriaceae</taxon>
        <taxon>Microbacterium</taxon>
    </lineage>
</organism>
<proteinExistence type="predicted"/>
<dbReference type="STRING" id="1348253.LK09_07475"/>
<dbReference type="OrthoDB" id="5123855at2"/>
<comment type="caution">
    <text evidence="2">The sequence shown here is derived from an EMBL/GenBank/DDBJ whole genome shotgun (WGS) entry which is preliminary data.</text>
</comment>
<name>A0A0B2AAX6_9MICO</name>